<dbReference type="InterPro" id="IPR014438">
    <property type="entry name" value="Glucan_biosyn_MdoG/MdoD"/>
</dbReference>
<dbReference type="InterPro" id="IPR011013">
    <property type="entry name" value="Gal_mutarotase_sf_dom"/>
</dbReference>
<evidence type="ECO:0000256" key="4">
    <source>
        <dbReference type="ARBA" id="ARBA00022764"/>
    </source>
</evidence>
<evidence type="ECO:0000256" key="1">
    <source>
        <dbReference type="ARBA" id="ARBA00004418"/>
    </source>
</evidence>
<feature type="region of interest" description="Disordered" evidence="5">
    <location>
        <begin position="31"/>
        <end position="52"/>
    </location>
</feature>
<evidence type="ECO:0000259" key="7">
    <source>
        <dbReference type="Pfam" id="PF04349"/>
    </source>
</evidence>
<gene>
    <name evidence="8" type="ORF">SADO_07717</name>
</gene>
<dbReference type="PIRSF" id="PIRSF006281">
    <property type="entry name" value="MdoG"/>
    <property type="match status" value="1"/>
</dbReference>
<evidence type="ECO:0000256" key="3">
    <source>
        <dbReference type="ARBA" id="ARBA00009284"/>
    </source>
</evidence>
<sequence>MIRHWPSGLLAGFVVFGVLLASSATAADAAADSSDTKSAQGNAPADTSQTRQGFGYDNVVEQAKARAAKPYSAPSQIPKFLQEFDFAQLDQISYKADRALWHDAGLGFESMFYHPGSYYTHPVKMHLVNEHGVGEFRFDKNRFQYPNPELRDRIPEDLGYAGFKLLHELETEGKLDEVLSFLGASYFRALGAGEHYGLSARGLAINTGGESGEEFPAFVSFWLVEPEKNSETITAYALLDSPSVAGAYRFEVTPGDATQTRVEATLFTRKPIGKLGVAPLTSMFMWGENSLTRLDDYRPEAHDSDGLLISATNGEWLWRPLYNPQKLSMNQFSANNVRGFGLMQRDRNFDHYQDLDYQYEKRPSAWITPEGDWGDGHLELVQIPSDSEVNDNMALYWVPKDPVEAGQRLHYAYNIQWSSKLAGPDSLAHASASRIGRAAVVPGQPRDTLRVAIEFVGGELEGLTEPGSVQPRVNAMRDATINNIEAVRNPHTGGWRLTFLVPTDSLDSPLELRAFLAGPEGGALTQTWSYALSP</sequence>
<organism evidence="8 9">
    <name type="scientific">Salinisphaera dokdonensis CL-ES53</name>
    <dbReference type="NCBI Taxonomy" id="1304272"/>
    <lineage>
        <taxon>Bacteria</taxon>
        <taxon>Pseudomonadati</taxon>
        <taxon>Pseudomonadota</taxon>
        <taxon>Gammaproteobacteria</taxon>
        <taxon>Salinisphaerales</taxon>
        <taxon>Salinisphaeraceae</taxon>
        <taxon>Salinisphaera</taxon>
    </lineage>
</organism>
<feature type="chain" id="PRO_5045964283" evidence="6">
    <location>
        <begin position="27"/>
        <end position="534"/>
    </location>
</feature>
<dbReference type="Gene3D" id="2.70.98.10">
    <property type="match status" value="1"/>
</dbReference>
<name>A0ABV2AZR3_9GAMM</name>
<protein>
    <submittedName>
        <fullName evidence="8">Glucan biosynthesis protein D</fullName>
    </submittedName>
</protein>
<dbReference type="PANTHER" id="PTHR30504:SF2">
    <property type="entry name" value="GLUCANS BIOSYNTHESIS PROTEIN G"/>
    <property type="match status" value="1"/>
</dbReference>
<dbReference type="InterPro" id="IPR014718">
    <property type="entry name" value="GH-type_carb-bd"/>
</dbReference>
<comment type="pathway">
    <text evidence="2">Glycan metabolism; osmoregulated periplasmic glucan (OPG) biosynthesis.</text>
</comment>
<keyword evidence="6" id="KW-0732">Signal</keyword>
<keyword evidence="9" id="KW-1185">Reference proteome</keyword>
<dbReference type="PANTHER" id="PTHR30504">
    <property type="entry name" value="GLUCANS BIOSYNTHESIS PROTEIN"/>
    <property type="match status" value="1"/>
</dbReference>
<evidence type="ECO:0000256" key="6">
    <source>
        <dbReference type="SAM" id="SignalP"/>
    </source>
</evidence>
<accession>A0ABV2AZR3</accession>
<comment type="similarity">
    <text evidence="3">Belongs to the OpgD/OpgG family.</text>
</comment>
<dbReference type="EMBL" id="APND01000002">
    <property type="protein sequence ID" value="MES1929126.1"/>
    <property type="molecule type" value="Genomic_DNA"/>
</dbReference>
<comment type="caution">
    <text evidence="8">The sequence shown here is derived from an EMBL/GenBank/DDBJ whole genome shotgun (WGS) entry which is preliminary data.</text>
</comment>
<dbReference type="InterPro" id="IPR014756">
    <property type="entry name" value="Ig_E-set"/>
</dbReference>
<dbReference type="Pfam" id="PF04349">
    <property type="entry name" value="MdoG"/>
    <property type="match status" value="1"/>
</dbReference>
<dbReference type="SUPFAM" id="SSF81296">
    <property type="entry name" value="E set domains"/>
    <property type="match status" value="1"/>
</dbReference>
<comment type="subcellular location">
    <subcellularLocation>
        <location evidence="1">Periplasm</location>
    </subcellularLocation>
</comment>
<dbReference type="SUPFAM" id="SSF74650">
    <property type="entry name" value="Galactose mutarotase-like"/>
    <property type="match status" value="1"/>
</dbReference>
<dbReference type="InterPro" id="IPR013783">
    <property type="entry name" value="Ig-like_fold"/>
</dbReference>
<proteinExistence type="inferred from homology"/>
<dbReference type="Proteomes" id="UP001460888">
    <property type="component" value="Unassembled WGS sequence"/>
</dbReference>
<feature type="domain" description="Glucan biosynthesis periplasmic MdoG C-terminal" evidence="7">
    <location>
        <begin position="54"/>
        <end position="531"/>
    </location>
</feature>
<evidence type="ECO:0000256" key="5">
    <source>
        <dbReference type="SAM" id="MobiDB-lite"/>
    </source>
</evidence>
<feature type="signal peptide" evidence="6">
    <location>
        <begin position="1"/>
        <end position="26"/>
    </location>
</feature>
<dbReference type="RefSeq" id="WP_353110621.1">
    <property type="nucleotide sequence ID" value="NZ_APND01000002.1"/>
</dbReference>
<reference evidence="8 9" key="1">
    <citation type="submission" date="2013-03" db="EMBL/GenBank/DDBJ databases">
        <title>Salinisphaera dokdonensis CL-ES53 Genome Sequencing.</title>
        <authorList>
            <person name="Li C."/>
            <person name="Lai Q."/>
            <person name="Shao Z."/>
        </authorList>
    </citation>
    <scope>NUCLEOTIDE SEQUENCE [LARGE SCALE GENOMIC DNA]</scope>
    <source>
        <strain evidence="8 9">CL-ES53</strain>
    </source>
</reference>
<evidence type="ECO:0000313" key="8">
    <source>
        <dbReference type="EMBL" id="MES1929126.1"/>
    </source>
</evidence>
<keyword evidence="4" id="KW-0574">Periplasm</keyword>
<dbReference type="Gene3D" id="2.60.40.10">
    <property type="entry name" value="Immunoglobulins"/>
    <property type="match status" value="1"/>
</dbReference>
<dbReference type="InterPro" id="IPR007444">
    <property type="entry name" value="Glucan_biosyn_MdoG_C"/>
</dbReference>
<evidence type="ECO:0000313" key="9">
    <source>
        <dbReference type="Proteomes" id="UP001460888"/>
    </source>
</evidence>
<evidence type="ECO:0000256" key="2">
    <source>
        <dbReference type="ARBA" id="ARBA00005001"/>
    </source>
</evidence>